<sequence>MLVLNKIIGNSTDQRVAEQLHDVSHHGVVEHLVLSKDDVLRRRLRMKTDKGTECAIQLSRNELLSNGAVLLLEDKKAIVVQMAKVEYLCLRPTSVAAALEVGYFCGNMHWKVDFEGDILRIMLNGPKERYIERIFHFISDVKIELVYE</sequence>
<protein>
    <recommendedName>
        <fullName evidence="4">Urease accessory protein UreE</fullName>
    </recommendedName>
</protein>
<dbReference type="InterPro" id="IPR004029">
    <property type="entry name" value="UreE_N"/>
</dbReference>
<dbReference type="AlphaFoldDB" id="A0A5C7WL19"/>
<dbReference type="SUPFAM" id="SSF69287">
    <property type="entry name" value="Urease metallochaperone UreE, N-terminal domain"/>
    <property type="match status" value="1"/>
</dbReference>
<dbReference type="Gene3D" id="2.60.260.20">
    <property type="entry name" value="Urease metallochaperone UreE, N-terminal domain"/>
    <property type="match status" value="1"/>
</dbReference>
<dbReference type="OrthoDB" id="7376380at2"/>
<comment type="subcellular location">
    <subcellularLocation>
        <location evidence="4">Cytoplasm</location>
    </subcellularLocation>
</comment>
<name>A0A5C7WL19_METME</name>
<dbReference type="RefSeq" id="WP_124553592.1">
    <property type="nucleotide sequence ID" value="NZ_CP033953.1"/>
</dbReference>
<dbReference type="HAMAP" id="MF_00822">
    <property type="entry name" value="UreE"/>
    <property type="match status" value="1"/>
</dbReference>
<comment type="function">
    <text evidence="4">Involved in urease metallocenter assembly. Binds nickel. Probably functions as a nickel donor during metallocenter assembly.</text>
</comment>
<evidence type="ECO:0000256" key="1">
    <source>
        <dbReference type="ARBA" id="ARBA00022490"/>
    </source>
</evidence>
<dbReference type="GO" id="GO:0005737">
    <property type="term" value="C:cytoplasm"/>
    <property type="evidence" value="ECO:0007669"/>
    <property type="project" value="UniProtKB-SubCell"/>
</dbReference>
<evidence type="ECO:0000313" key="7">
    <source>
        <dbReference type="Proteomes" id="UP000321374"/>
    </source>
</evidence>
<evidence type="ECO:0000313" key="6">
    <source>
        <dbReference type="EMBL" id="TXI37533.1"/>
    </source>
</evidence>
<evidence type="ECO:0000259" key="5">
    <source>
        <dbReference type="SMART" id="SM00988"/>
    </source>
</evidence>
<dbReference type="Proteomes" id="UP000321374">
    <property type="component" value="Unassembled WGS sequence"/>
</dbReference>
<dbReference type="NCBIfam" id="NF009752">
    <property type="entry name" value="PRK13261.1-2"/>
    <property type="match status" value="1"/>
</dbReference>
<keyword evidence="3 4" id="KW-0143">Chaperone</keyword>
<dbReference type="GO" id="GO:0016151">
    <property type="term" value="F:nickel cation binding"/>
    <property type="evidence" value="ECO:0007669"/>
    <property type="project" value="UniProtKB-UniRule"/>
</dbReference>
<keyword evidence="1 4" id="KW-0963">Cytoplasm</keyword>
<comment type="similarity">
    <text evidence="4">Belongs to the UreE family.</text>
</comment>
<evidence type="ECO:0000256" key="2">
    <source>
        <dbReference type="ARBA" id="ARBA00022596"/>
    </source>
</evidence>
<dbReference type="GO" id="GO:0051082">
    <property type="term" value="F:unfolded protein binding"/>
    <property type="evidence" value="ECO:0007669"/>
    <property type="project" value="UniProtKB-UniRule"/>
</dbReference>
<dbReference type="GO" id="GO:0006457">
    <property type="term" value="P:protein folding"/>
    <property type="evidence" value="ECO:0007669"/>
    <property type="project" value="InterPro"/>
</dbReference>
<dbReference type="EMBL" id="SSGG01000052">
    <property type="protein sequence ID" value="TXI37533.1"/>
    <property type="molecule type" value="Genomic_DNA"/>
</dbReference>
<dbReference type="InterPro" id="IPR012406">
    <property type="entry name" value="UreE"/>
</dbReference>
<reference evidence="6 7" key="1">
    <citation type="submission" date="2018-09" db="EMBL/GenBank/DDBJ databases">
        <title>Metagenome Assembled Genomes from an Advanced Water Purification Facility.</title>
        <authorList>
            <person name="Stamps B.W."/>
            <person name="Spear J.R."/>
        </authorList>
    </citation>
    <scope>NUCLEOTIDE SEQUENCE [LARGE SCALE GENOMIC DNA]</scope>
    <source>
        <strain evidence="6">Bin_42_2</strain>
    </source>
</reference>
<dbReference type="PIRSF" id="PIRSF036402">
    <property type="entry name" value="Ureas_acces_UreE"/>
    <property type="match status" value="1"/>
</dbReference>
<feature type="domain" description="UreE urease accessory N-terminal" evidence="5">
    <location>
        <begin position="16"/>
        <end position="78"/>
    </location>
</feature>
<dbReference type="SMART" id="SM00988">
    <property type="entry name" value="UreE_N"/>
    <property type="match status" value="1"/>
</dbReference>
<gene>
    <name evidence="4 6" type="primary">ureE</name>
    <name evidence="6" type="ORF">E6Q51_03105</name>
</gene>
<evidence type="ECO:0000256" key="3">
    <source>
        <dbReference type="ARBA" id="ARBA00023186"/>
    </source>
</evidence>
<dbReference type="InterPro" id="IPR036118">
    <property type="entry name" value="UreE_N_sf"/>
</dbReference>
<organism evidence="6 7">
    <name type="scientific">Methylophilus methylotrophus</name>
    <name type="common">Bacterium W3A1</name>
    <dbReference type="NCBI Taxonomy" id="17"/>
    <lineage>
        <taxon>Bacteria</taxon>
        <taxon>Pseudomonadati</taxon>
        <taxon>Pseudomonadota</taxon>
        <taxon>Betaproteobacteria</taxon>
        <taxon>Nitrosomonadales</taxon>
        <taxon>Methylophilaceae</taxon>
        <taxon>Methylophilus</taxon>
    </lineage>
</organism>
<dbReference type="Pfam" id="PF02814">
    <property type="entry name" value="UreE_N"/>
    <property type="match status" value="1"/>
</dbReference>
<evidence type="ECO:0000256" key="4">
    <source>
        <dbReference type="HAMAP-Rule" id="MF_00822"/>
    </source>
</evidence>
<comment type="caution">
    <text evidence="6">The sequence shown here is derived from an EMBL/GenBank/DDBJ whole genome shotgun (WGS) entry which is preliminary data.</text>
</comment>
<keyword evidence="2 4" id="KW-0533">Nickel</keyword>
<accession>A0A5C7WL19</accession>
<proteinExistence type="inferred from homology"/>